<dbReference type="eggNOG" id="ENOG503148G">
    <property type="taxonomic scope" value="Bacteria"/>
</dbReference>
<keyword evidence="1" id="KW-0732">Signal</keyword>
<name>A0A061JKA0_STUST</name>
<feature type="signal peptide" evidence="1">
    <location>
        <begin position="1"/>
        <end position="21"/>
    </location>
</feature>
<dbReference type="OrthoDB" id="6049059at2"/>
<evidence type="ECO:0000313" key="3">
    <source>
        <dbReference type="Proteomes" id="UP000026923"/>
    </source>
</evidence>
<dbReference type="EMBL" id="AMCZ02000027">
    <property type="protein sequence ID" value="EWC39966.1"/>
    <property type="molecule type" value="Genomic_DNA"/>
</dbReference>
<protein>
    <recommendedName>
        <fullName evidence="4">Entry exclusion lipoprotein TrbK</fullName>
    </recommendedName>
</protein>
<dbReference type="AlphaFoldDB" id="A0A061JKA0"/>
<feature type="chain" id="PRO_5001605562" description="Entry exclusion lipoprotein TrbK" evidence="1">
    <location>
        <begin position="22"/>
        <end position="92"/>
    </location>
</feature>
<evidence type="ECO:0000313" key="2">
    <source>
        <dbReference type="EMBL" id="EWC39966.1"/>
    </source>
</evidence>
<dbReference type="PROSITE" id="PS51257">
    <property type="entry name" value="PROKAR_LIPOPROTEIN"/>
    <property type="match status" value="1"/>
</dbReference>
<evidence type="ECO:0008006" key="4">
    <source>
        <dbReference type="Google" id="ProtNLM"/>
    </source>
</evidence>
<sequence>MKKIIPFLLVAILAACGQSEAPQRPTVSEASIPTVEELASNPERLKKLRQQCKTDRSQLGDVLCNRVAEATRKRFYGDGETPYTPPKESPKF</sequence>
<comment type="caution">
    <text evidence="2">The sequence shown here is derived from an EMBL/GenBank/DDBJ whole genome shotgun (WGS) entry which is preliminary data.</text>
</comment>
<dbReference type="RefSeq" id="WP_003291758.1">
    <property type="nucleotide sequence ID" value="NZ_KK020676.1"/>
</dbReference>
<proteinExistence type="predicted"/>
<dbReference type="Proteomes" id="UP000026923">
    <property type="component" value="Unassembled WGS sequence"/>
</dbReference>
<dbReference type="InterPro" id="IPR047937">
    <property type="entry name" value="Eex_IncN-like"/>
</dbReference>
<evidence type="ECO:0000256" key="1">
    <source>
        <dbReference type="SAM" id="SignalP"/>
    </source>
</evidence>
<gene>
    <name evidence="2" type="ORF">B597_017415</name>
</gene>
<accession>A0A061JKA0</accession>
<reference evidence="2 3" key="1">
    <citation type="journal article" date="2013" name="Genome Announc.">
        <title>Draft Genome of the Nitrogen-Fixing Bacterium Pseudomonas stutzeri Strain KOS6 Isolated from Industrial Hydrocarbon Sludge.</title>
        <authorList>
            <person name="Grigoryeva T.V."/>
            <person name="Laikov A.V."/>
            <person name="Naumova R.P."/>
            <person name="Manolov A.I."/>
            <person name="Larin A.K."/>
            <person name="Karpova I.Y."/>
            <person name="Semashko T.A."/>
            <person name="Alexeev D.G."/>
            <person name="Kostryukova E.S."/>
            <person name="Muller R."/>
            <person name="Govorun V.M."/>
        </authorList>
    </citation>
    <scope>NUCLEOTIDE SEQUENCE [LARGE SCALE GENOMIC DNA]</scope>
    <source>
        <strain evidence="2 3">KOS6</strain>
    </source>
</reference>
<dbReference type="HOGENOM" id="CLU_177567_0_0_6"/>
<organism evidence="2 3">
    <name type="scientific">Stutzerimonas stutzeri KOS6</name>
    <dbReference type="NCBI Taxonomy" id="1218352"/>
    <lineage>
        <taxon>Bacteria</taxon>
        <taxon>Pseudomonadati</taxon>
        <taxon>Pseudomonadota</taxon>
        <taxon>Gammaproteobacteria</taxon>
        <taxon>Pseudomonadales</taxon>
        <taxon>Pseudomonadaceae</taxon>
        <taxon>Stutzerimonas</taxon>
    </lineage>
</organism>
<dbReference type="NCBIfam" id="NF033894">
    <property type="entry name" value="Eex_IncN"/>
    <property type="match status" value="1"/>
</dbReference>